<evidence type="ECO:0000313" key="2">
    <source>
        <dbReference type="Proteomes" id="UP001484535"/>
    </source>
</evidence>
<dbReference type="RefSeq" id="WP_346783977.1">
    <property type="nucleotide sequence ID" value="NZ_JBDLBR010000002.1"/>
</dbReference>
<keyword evidence="2" id="KW-1185">Reference proteome</keyword>
<gene>
    <name evidence="1" type="ORF">ABDJ38_04965</name>
</gene>
<sequence>MRELGSCVAPISGEHLISESVIEVLQGEGGFSISGVPWLAKGEEKILSKKSLRANCLCTKHNSSLAPIDEAAKQLFRALKIFLDSDVGEPRHVLVSGHDIERWLLKTAKALAVSGNLVHNEKRLSGAFAKDISLVDMLDDPTAWPEGAGLYCVMNEGDLMVNHSRFQLVPWVETAECRDEIVALQVSILGFIFVLLLEQVDLEKYPLLGRARYRPGRIEIQHPKSVSWVTISWEDNSFHATLKVQHVKHLAADQANGKAR</sequence>
<organism evidence="1 2">
    <name type="scientific">Aurantiacibacter flavus</name>
    <dbReference type="NCBI Taxonomy" id="3145232"/>
    <lineage>
        <taxon>Bacteria</taxon>
        <taxon>Pseudomonadati</taxon>
        <taxon>Pseudomonadota</taxon>
        <taxon>Alphaproteobacteria</taxon>
        <taxon>Sphingomonadales</taxon>
        <taxon>Erythrobacteraceae</taxon>
        <taxon>Aurantiacibacter</taxon>
    </lineage>
</organism>
<name>A0ABV0CUH7_9SPHN</name>
<proteinExistence type="predicted"/>
<evidence type="ECO:0000313" key="1">
    <source>
        <dbReference type="EMBL" id="MEN7536518.1"/>
    </source>
</evidence>
<dbReference type="EMBL" id="JBDLBR010000002">
    <property type="protein sequence ID" value="MEN7536518.1"/>
    <property type="molecule type" value="Genomic_DNA"/>
</dbReference>
<dbReference type="Proteomes" id="UP001484535">
    <property type="component" value="Unassembled WGS sequence"/>
</dbReference>
<protein>
    <submittedName>
        <fullName evidence="1">Uncharacterized protein</fullName>
    </submittedName>
</protein>
<accession>A0ABV0CUH7</accession>
<comment type="caution">
    <text evidence="1">The sequence shown here is derived from an EMBL/GenBank/DDBJ whole genome shotgun (WGS) entry which is preliminary data.</text>
</comment>
<reference evidence="1 2" key="1">
    <citation type="submission" date="2024-05" db="EMBL/GenBank/DDBJ databases">
        <authorList>
            <person name="Park S."/>
        </authorList>
    </citation>
    <scope>NUCLEOTIDE SEQUENCE [LARGE SCALE GENOMIC DNA]</scope>
    <source>
        <strain evidence="1 2">DGU5</strain>
    </source>
</reference>